<dbReference type="EMBL" id="NJHN03000017">
    <property type="protein sequence ID" value="KAH9425567.1"/>
    <property type="molecule type" value="Genomic_DNA"/>
</dbReference>
<evidence type="ECO:0000313" key="3">
    <source>
        <dbReference type="EMBL" id="KAH9425567.1"/>
    </source>
</evidence>
<name>A0ABQ8JSP1_DERPT</name>
<keyword evidence="1" id="KW-0812">Transmembrane</keyword>
<evidence type="ECO:0000256" key="1">
    <source>
        <dbReference type="SAM" id="Phobius"/>
    </source>
</evidence>
<keyword evidence="1" id="KW-0472">Membrane</keyword>
<keyword evidence="1" id="KW-1133">Transmembrane helix</keyword>
<keyword evidence="4" id="KW-1185">Reference proteome</keyword>
<feature type="signal peptide" evidence="2">
    <location>
        <begin position="1"/>
        <end position="25"/>
    </location>
</feature>
<gene>
    <name evidence="3" type="ORF">DERP_004781</name>
</gene>
<keyword evidence="2" id="KW-0732">Signal</keyword>
<sequence length="373" mass="42541">MSIKSKISSISWMILIILKIMKCDAHPFSDNQESNDPSRCMEFEVNEIDAITFLNNGSRLIVIDNDYWLLNINRKELPTLQTKRPIIDLIAPIWRPSLETILQTLKIIDSNRSEIDLAENNQFRIDAAVNIEMKVENGQCVPTNQLLIYSTLPNNNGPLITVHENNYVYSSQNLLDFDLLKAAKSVDFTKNINGMTYFNNMTIIFQGKYFTTIRCVKDKWIEVLHKEIDQVFPKAMIDPDSVDMSSPNNEIQYDNTYVLLFYRQQYLACSVLGDAPCEGPYSVMTELFNADHFCHTIDVDDPYMIFFLAILIIVVAMLAIKFMISRVFKKPVNIGEKQHVSYASLKTGNDNNATNVIGIDSESKQLSTTNGKS</sequence>
<comment type="caution">
    <text evidence="3">The sequence shown here is derived from an EMBL/GenBank/DDBJ whole genome shotgun (WGS) entry which is preliminary data.</text>
</comment>
<protein>
    <submittedName>
        <fullName evidence="3">Uncharacterized protein</fullName>
    </submittedName>
</protein>
<reference evidence="3 4" key="1">
    <citation type="journal article" date="2018" name="J. Allergy Clin. Immunol.">
        <title>High-quality assembly of Dermatophagoides pteronyssinus genome and transcriptome reveals a wide range of novel allergens.</title>
        <authorList>
            <person name="Liu X.Y."/>
            <person name="Yang K.Y."/>
            <person name="Wang M.Q."/>
            <person name="Kwok J.S."/>
            <person name="Zeng X."/>
            <person name="Yang Z."/>
            <person name="Xiao X.J."/>
            <person name="Lau C.P."/>
            <person name="Li Y."/>
            <person name="Huang Z.M."/>
            <person name="Ba J.G."/>
            <person name="Yim A.K."/>
            <person name="Ouyang C.Y."/>
            <person name="Ngai S.M."/>
            <person name="Chan T.F."/>
            <person name="Leung E.L."/>
            <person name="Liu L."/>
            <person name="Liu Z.G."/>
            <person name="Tsui S.K."/>
        </authorList>
    </citation>
    <scope>NUCLEOTIDE SEQUENCE [LARGE SCALE GENOMIC DNA]</scope>
    <source>
        <strain evidence="3">Derp</strain>
    </source>
</reference>
<proteinExistence type="predicted"/>
<accession>A0ABQ8JSP1</accession>
<evidence type="ECO:0000313" key="4">
    <source>
        <dbReference type="Proteomes" id="UP000887458"/>
    </source>
</evidence>
<feature type="transmembrane region" description="Helical" evidence="1">
    <location>
        <begin position="303"/>
        <end position="324"/>
    </location>
</feature>
<reference evidence="3 4" key="2">
    <citation type="journal article" date="2022" name="Mol. Biol. Evol.">
        <title>Comparative Genomics Reveals Insights into the Divergent Evolution of Astigmatic Mites and Household Pest Adaptations.</title>
        <authorList>
            <person name="Xiong Q."/>
            <person name="Wan A.T."/>
            <person name="Liu X."/>
            <person name="Fung C.S."/>
            <person name="Xiao X."/>
            <person name="Malainual N."/>
            <person name="Hou J."/>
            <person name="Wang L."/>
            <person name="Wang M."/>
            <person name="Yang K.Y."/>
            <person name="Cui Y."/>
            <person name="Leung E.L."/>
            <person name="Nong W."/>
            <person name="Shin S.K."/>
            <person name="Au S.W."/>
            <person name="Jeong K.Y."/>
            <person name="Chew F.T."/>
            <person name="Hui J.H."/>
            <person name="Leung T.F."/>
            <person name="Tungtrongchitr A."/>
            <person name="Zhong N."/>
            <person name="Liu Z."/>
            <person name="Tsui S.K."/>
        </authorList>
    </citation>
    <scope>NUCLEOTIDE SEQUENCE [LARGE SCALE GENOMIC DNA]</scope>
    <source>
        <strain evidence="3">Derp</strain>
    </source>
</reference>
<dbReference type="Proteomes" id="UP000887458">
    <property type="component" value="Unassembled WGS sequence"/>
</dbReference>
<feature type="chain" id="PRO_5046419160" evidence="2">
    <location>
        <begin position="26"/>
        <end position="373"/>
    </location>
</feature>
<organism evidence="3 4">
    <name type="scientific">Dermatophagoides pteronyssinus</name>
    <name type="common">European house dust mite</name>
    <dbReference type="NCBI Taxonomy" id="6956"/>
    <lineage>
        <taxon>Eukaryota</taxon>
        <taxon>Metazoa</taxon>
        <taxon>Ecdysozoa</taxon>
        <taxon>Arthropoda</taxon>
        <taxon>Chelicerata</taxon>
        <taxon>Arachnida</taxon>
        <taxon>Acari</taxon>
        <taxon>Acariformes</taxon>
        <taxon>Sarcoptiformes</taxon>
        <taxon>Astigmata</taxon>
        <taxon>Psoroptidia</taxon>
        <taxon>Analgoidea</taxon>
        <taxon>Pyroglyphidae</taxon>
        <taxon>Dermatophagoidinae</taxon>
        <taxon>Dermatophagoides</taxon>
    </lineage>
</organism>
<evidence type="ECO:0000256" key="2">
    <source>
        <dbReference type="SAM" id="SignalP"/>
    </source>
</evidence>